<proteinExistence type="predicted"/>
<evidence type="ECO:0000313" key="5">
    <source>
        <dbReference type="EMBL" id="TFD78601.1"/>
    </source>
</evidence>
<feature type="domain" description="Teneurin-like YD-shell" evidence="4">
    <location>
        <begin position="824"/>
        <end position="1073"/>
    </location>
</feature>
<organism evidence="5 6">
    <name type="scientific">Cryobacterium psychrophilum</name>
    <dbReference type="NCBI Taxonomy" id="41988"/>
    <lineage>
        <taxon>Bacteria</taxon>
        <taxon>Bacillati</taxon>
        <taxon>Actinomycetota</taxon>
        <taxon>Actinomycetes</taxon>
        <taxon>Micrococcales</taxon>
        <taxon>Microbacteriaceae</taxon>
        <taxon>Cryobacterium</taxon>
    </lineage>
</organism>
<evidence type="ECO:0000256" key="2">
    <source>
        <dbReference type="SAM" id="MobiDB-lite"/>
    </source>
</evidence>
<dbReference type="PANTHER" id="PTHR32305">
    <property type="match status" value="1"/>
</dbReference>
<dbReference type="PANTHER" id="PTHR32305:SF15">
    <property type="entry name" value="PROTEIN RHSA-RELATED"/>
    <property type="match status" value="1"/>
</dbReference>
<feature type="region of interest" description="Disordered" evidence="2">
    <location>
        <begin position="305"/>
        <end position="338"/>
    </location>
</feature>
<comment type="caution">
    <text evidence="5">The sequence shown here is derived from an EMBL/GenBank/DDBJ whole genome shotgun (WGS) entry which is preliminary data.</text>
</comment>
<protein>
    <recommendedName>
        <fullName evidence="7">RHS repeat protein</fullName>
    </recommendedName>
</protein>
<evidence type="ECO:0000313" key="6">
    <source>
        <dbReference type="Proteomes" id="UP000298218"/>
    </source>
</evidence>
<feature type="region of interest" description="Disordered" evidence="2">
    <location>
        <begin position="53"/>
        <end position="95"/>
    </location>
</feature>
<dbReference type="SUPFAM" id="SSF69304">
    <property type="entry name" value="Tricorn protease N-terminal domain"/>
    <property type="match status" value="1"/>
</dbReference>
<feature type="compositionally biased region" description="Polar residues" evidence="2">
    <location>
        <begin position="326"/>
        <end position="338"/>
    </location>
</feature>
<accession>A0A4Y8KNA4</accession>
<dbReference type="RefSeq" id="WP_134574441.1">
    <property type="nucleotide sequence ID" value="NZ_SODI01000001.1"/>
</dbReference>
<dbReference type="Pfam" id="PF25023">
    <property type="entry name" value="TEN_YD-shell"/>
    <property type="match status" value="2"/>
</dbReference>
<dbReference type="Pfam" id="PF05593">
    <property type="entry name" value="RHS_repeat"/>
    <property type="match status" value="2"/>
</dbReference>
<feature type="compositionally biased region" description="Low complexity" evidence="2">
    <location>
        <begin position="948"/>
        <end position="958"/>
    </location>
</feature>
<dbReference type="Gene3D" id="2.180.10.10">
    <property type="entry name" value="RHS repeat-associated core"/>
    <property type="match status" value="3"/>
</dbReference>
<evidence type="ECO:0000259" key="4">
    <source>
        <dbReference type="Pfam" id="PF25023"/>
    </source>
</evidence>
<gene>
    <name evidence="5" type="ORF">E3T53_10515</name>
</gene>
<evidence type="ECO:0000259" key="3">
    <source>
        <dbReference type="Pfam" id="PF20148"/>
    </source>
</evidence>
<dbReference type="Pfam" id="PF20148">
    <property type="entry name" value="DUF6531"/>
    <property type="match status" value="1"/>
</dbReference>
<dbReference type="InterPro" id="IPR056823">
    <property type="entry name" value="TEN-like_YD-shell"/>
</dbReference>
<dbReference type="NCBIfam" id="TIGR03696">
    <property type="entry name" value="Rhs_assc_core"/>
    <property type="match status" value="1"/>
</dbReference>
<feature type="domain" description="Teneurin-like YD-shell" evidence="4">
    <location>
        <begin position="683"/>
        <end position="791"/>
    </location>
</feature>
<dbReference type="InterPro" id="IPR022385">
    <property type="entry name" value="Rhs_assc_core"/>
</dbReference>
<reference evidence="5 6" key="1">
    <citation type="submission" date="2019-03" db="EMBL/GenBank/DDBJ databases">
        <title>Genomics of glacier-inhabiting Cryobacterium strains.</title>
        <authorList>
            <person name="Liu Q."/>
            <person name="Xin Y.-H."/>
        </authorList>
    </citation>
    <scope>NUCLEOTIDE SEQUENCE [LARGE SCALE GENOMIC DNA]</scope>
    <source>
        <strain evidence="5 6">CGMCC 1.4292</strain>
    </source>
</reference>
<evidence type="ECO:0000256" key="1">
    <source>
        <dbReference type="ARBA" id="ARBA00022737"/>
    </source>
</evidence>
<dbReference type="NCBIfam" id="TIGR01643">
    <property type="entry name" value="YD_repeat_2x"/>
    <property type="match status" value="5"/>
</dbReference>
<feature type="compositionally biased region" description="Pro residues" evidence="2">
    <location>
        <begin position="63"/>
        <end position="72"/>
    </location>
</feature>
<dbReference type="InterPro" id="IPR031325">
    <property type="entry name" value="RHS_repeat"/>
</dbReference>
<keyword evidence="6" id="KW-1185">Reference proteome</keyword>
<dbReference type="InterPro" id="IPR050708">
    <property type="entry name" value="T6SS_VgrG/RHS"/>
</dbReference>
<sequence>MTRTNVYNTTSNSLDDLVGIASGIFTPRWGGCSAGWTLTLVFSGSTLSGTPVNETYGLQVDTSPPPPPPPLDPEQTTGDASPWHSPQGDPVDSLTGAFNYHPDRADLAYEARGGGVGLARSYASDATRANRFGLGWSDSADAKLVVDGVTGKVAYHDPSGSTQVFTKTGLSYAPPLGVRSALKASGSGWTLTLKDQTVYSFGSNGLLVSILDRSGQGTTLSWNAGRLSSVSGSGRTVTLSYNAAGLVSGLTGSDGRSVAYEYDATGQLHLFTDAAGFTTTYGYDANGLLASVQDPNGNFPIRSTYDSSTGRVTQQQGPDGQMSRFGWTQSGSDSRTGNAAVTDARGMTITDAYESGYLVSRTDPDGNISRFVWDGDAQLSSTVDQLGNTTTFGYDGNGNLALRRGPDFASETFAYNSKNDIAASTDFNGRKSTFSYDPAGNLATVSRASIAGAASPVVSMRYTYNVDGTLQAASDALGRTTQYGYNTNGDLTSTTSPEGRVTTAAVDAAGRTLSTVEARGNVAGADAATYRSTQAWDALDRISSTVDALGHTSATVFDPGGRVSYTVDAKGGRVTYSYGSSASPLTVQGSDPAIAPQRYTYDPNGNIATATSSAGVTTTYTYTASNTQRTVSSSGTGTWTYDYDAAGRLSKSTAPSNRTMTLMRTSKGQVSKLTYNDGTPPVTYTFDAAGNRKSMADARGFTSYSYNVINKVTSVTSGTAAFQYTYDEAGQLSTRTLPDGSAATQYAYDRDSRLTSVKSGSATLAAYTYSNATGAVTTALPGGVVSTLQIDAARRPVSTQAQKGTTTLTRSQYTLDELGNPTKILNADGSSDSYAYSPQSRLLAVCFNAATCSPSTSTAAFRYSFDGDGNITSVIQPTGTTTYVYDSAGRAISRSGLKGAVTYQYDADGNTTSDGAATYTWNAASQLAKVTAGSSTTSYTYDGDNHRTSSTVSRTTTTSSYDPLNGSLALEQSGTKTLRRYDYGLGLLSMTAGTAANSYITDALGSVRGVTSSTGTLTHSYSYNPFGDTRATTIGKTALQNPLQFTGAYLTTPLLQMGARDYNPVDGRFLAPDPAGIPGRGDTYAGGNPMANLDPSGLSDYDWREMVNQLAEGTAGVAGVVAVTCTIALVICGEVVPIAAPLSWAASAVAVATSEQTDSCLSGHSSSPEALVSAAIVAGAGKFGMGGAAGSLATRATTIHSVLDPIARNSRSTAVLSTNQGVNVLAAGGRDLSPAQRALAGVDDIVATSPRAHAEVTAVNGALNAGLTPKGLGISRPICGSCQDFLKQSGATITSPTTAWWW</sequence>
<name>A0A4Y8KNA4_9MICO</name>
<feature type="compositionally biased region" description="Polar residues" evidence="2">
    <location>
        <begin position="305"/>
        <end position="318"/>
    </location>
</feature>
<feature type="region of interest" description="Disordered" evidence="2">
    <location>
        <begin position="938"/>
        <end position="958"/>
    </location>
</feature>
<dbReference type="InterPro" id="IPR045351">
    <property type="entry name" value="DUF6531"/>
</dbReference>
<dbReference type="EMBL" id="SOHQ01000028">
    <property type="protein sequence ID" value="TFD78601.1"/>
    <property type="molecule type" value="Genomic_DNA"/>
</dbReference>
<evidence type="ECO:0008006" key="7">
    <source>
        <dbReference type="Google" id="ProtNLM"/>
    </source>
</evidence>
<dbReference type="Proteomes" id="UP000298218">
    <property type="component" value="Unassembled WGS sequence"/>
</dbReference>
<feature type="domain" description="DUF6531" evidence="3">
    <location>
        <begin position="88"/>
        <end position="165"/>
    </location>
</feature>
<dbReference type="InterPro" id="IPR006530">
    <property type="entry name" value="YD"/>
</dbReference>
<keyword evidence="1" id="KW-0677">Repeat</keyword>